<dbReference type="Gene3D" id="1.20.5.4130">
    <property type="match status" value="1"/>
</dbReference>
<keyword evidence="4" id="KW-0175">Coiled coil</keyword>
<evidence type="ECO:0000256" key="1">
    <source>
        <dbReference type="ARBA" id="ARBA00022737"/>
    </source>
</evidence>
<protein>
    <recommendedName>
        <fullName evidence="6">Disease resistance N-terminal domain-containing protein</fullName>
    </recommendedName>
</protein>
<evidence type="ECO:0000256" key="3">
    <source>
        <dbReference type="ARBA" id="ARBA00022821"/>
    </source>
</evidence>
<name>A0ABS8SNE3_DATST</name>
<keyword evidence="3" id="KW-0611">Plant defense</keyword>
<feature type="signal peptide" evidence="5">
    <location>
        <begin position="1"/>
        <end position="27"/>
    </location>
</feature>
<evidence type="ECO:0000256" key="5">
    <source>
        <dbReference type="SAM" id="SignalP"/>
    </source>
</evidence>
<evidence type="ECO:0000313" key="8">
    <source>
        <dbReference type="Proteomes" id="UP000823775"/>
    </source>
</evidence>
<reference evidence="7 8" key="1">
    <citation type="journal article" date="2021" name="BMC Genomics">
        <title>Datura genome reveals duplications of psychoactive alkaloid biosynthetic genes and high mutation rate following tissue culture.</title>
        <authorList>
            <person name="Rajewski A."/>
            <person name="Carter-House D."/>
            <person name="Stajich J."/>
            <person name="Litt A."/>
        </authorList>
    </citation>
    <scope>NUCLEOTIDE SEQUENCE [LARGE SCALE GENOMIC DNA]</scope>
    <source>
        <strain evidence="7">AR-01</strain>
    </source>
</reference>
<organism evidence="7 8">
    <name type="scientific">Datura stramonium</name>
    <name type="common">Jimsonweed</name>
    <name type="synonym">Common thornapple</name>
    <dbReference type="NCBI Taxonomy" id="4076"/>
    <lineage>
        <taxon>Eukaryota</taxon>
        <taxon>Viridiplantae</taxon>
        <taxon>Streptophyta</taxon>
        <taxon>Embryophyta</taxon>
        <taxon>Tracheophyta</taxon>
        <taxon>Spermatophyta</taxon>
        <taxon>Magnoliopsida</taxon>
        <taxon>eudicotyledons</taxon>
        <taxon>Gunneridae</taxon>
        <taxon>Pentapetalae</taxon>
        <taxon>asterids</taxon>
        <taxon>lamiids</taxon>
        <taxon>Solanales</taxon>
        <taxon>Solanaceae</taxon>
        <taxon>Solanoideae</taxon>
        <taxon>Datureae</taxon>
        <taxon>Datura</taxon>
    </lineage>
</organism>
<dbReference type="EMBL" id="JACEIK010000645">
    <property type="protein sequence ID" value="MCD7460293.1"/>
    <property type="molecule type" value="Genomic_DNA"/>
</dbReference>
<evidence type="ECO:0000256" key="2">
    <source>
        <dbReference type="ARBA" id="ARBA00022741"/>
    </source>
</evidence>
<keyword evidence="8" id="KW-1185">Reference proteome</keyword>
<dbReference type="InterPro" id="IPR041118">
    <property type="entry name" value="Rx_N"/>
</dbReference>
<dbReference type="Pfam" id="PF18052">
    <property type="entry name" value="Rx_N"/>
    <property type="match status" value="1"/>
</dbReference>
<comment type="caution">
    <text evidence="7">The sequence shown here is derived from an EMBL/GenBank/DDBJ whole genome shotgun (WGS) entry which is preliminary data.</text>
</comment>
<evidence type="ECO:0000256" key="4">
    <source>
        <dbReference type="SAM" id="Coils"/>
    </source>
</evidence>
<sequence>MFQKHKHHVRLLRKLKMTLVGLQAVLSDAENKQASNPHVSQWIDELRDAVDGAENLMEEVNYEALRLKVEGQHQNLAETSNQQNEIEDLIDRLLSEDASGKNLTVLPIVGMGVWGPKVSTRDVEEFQMHDSRFALMVPKLLNRLEENEGSQMLKQSGHGGMRMEDLGESCNLYGSLSILDLQNVVDGREALKAIMREKERVEMLSLVWGETASTIVFSNCKDWVSSPALGQSLLGNSFPLDGCNGITEVTEEFDEVHPPKAF</sequence>
<keyword evidence="5" id="KW-0732">Signal</keyword>
<accession>A0ABS8SNE3</accession>
<feature type="chain" id="PRO_5046779912" description="Disease resistance N-terminal domain-containing protein" evidence="5">
    <location>
        <begin position="28"/>
        <end position="262"/>
    </location>
</feature>
<evidence type="ECO:0000313" key="7">
    <source>
        <dbReference type="EMBL" id="MCD7460293.1"/>
    </source>
</evidence>
<feature type="domain" description="Disease resistance N-terminal" evidence="6">
    <location>
        <begin position="6"/>
        <end position="74"/>
    </location>
</feature>
<gene>
    <name evidence="7" type="ORF">HAX54_043237</name>
</gene>
<evidence type="ECO:0000259" key="6">
    <source>
        <dbReference type="Pfam" id="PF18052"/>
    </source>
</evidence>
<proteinExistence type="predicted"/>
<keyword evidence="1" id="KW-0677">Repeat</keyword>
<keyword evidence="2" id="KW-0547">Nucleotide-binding</keyword>
<dbReference type="Proteomes" id="UP000823775">
    <property type="component" value="Unassembled WGS sequence"/>
</dbReference>
<feature type="coiled-coil region" evidence="4">
    <location>
        <begin position="12"/>
        <end position="96"/>
    </location>
</feature>